<dbReference type="PANTHER" id="PTHR11731">
    <property type="entry name" value="PROTEASE FAMILY S9B,C DIPEPTIDYL-PEPTIDASE IV-RELATED"/>
    <property type="match status" value="1"/>
</dbReference>
<dbReference type="InterPro" id="IPR002469">
    <property type="entry name" value="Peptidase_S9B_N"/>
</dbReference>
<evidence type="ECO:0000313" key="11">
    <source>
        <dbReference type="EMBL" id="KAG7195432.1"/>
    </source>
</evidence>
<organism evidence="11 12">
    <name type="scientific">Scheffersomyces spartinae</name>
    <dbReference type="NCBI Taxonomy" id="45513"/>
    <lineage>
        <taxon>Eukaryota</taxon>
        <taxon>Fungi</taxon>
        <taxon>Dikarya</taxon>
        <taxon>Ascomycota</taxon>
        <taxon>Saccharomycotina</taxon>
        <taxon>Pichiomycetes</taxon>
        <taxon>Debaryomycetaceae</taxon>
        <taxon>Scheffersomyces</taxon>
    </lineage>
</organism>
<feature type="region of interest" description="Disordered" evidence="7">
    <location>
        <begin position="1"/>
        <end position="34"/>
    </location>
</feature>
<dbReference type="InterPro" id="IPR029058">
    <property type="entry name" value="AB_hydrolase_fold"/>
</dbReference>
<dbReference type="PANTHER" id="PTHR11731:SF160">
    <property type="entry name" value="DIPEPTIDYL AMINOPEPTIDASE A"/>
    <property type="match status" value="1"/>
</dbReference>
<feature type="domain" description="Peptidase S9 prolyl oligopeptidase catalytic" evidence="9">
    <location>
        <begin position="728"/>
        <end position="926"/>
    </location>
</feature>
<evidence type="ECO:0000256" key="6">
    <source>
        <dbReference type="ARBA" id="ARBA00023180"/>
    </source>
</evidence>
<comment type="similarity">
    <text evidence="1">Belongs to the peptidase S9B family.</text>
</comment>
<proteinExistence type="inferred from homology"/>
<dbReference type="InterPro" id="IPR001375">
    <property type="entry name" value="Peptidase_S9_cat"/>
</dbReference>
<keyword evidence="8" id="KW-1133">Transmembrane helix</keyword>
<dbReference type="Gene3D" id="2.140.10.30">
    <property type="entry name" value="Dipeptidylpeptidase IV, N-terminal domain"/>
    <property type="match status" value="1"/>
</dbReference>
<evidence type="ECO:0000256" key="4">
    <source>
        <dbReference type="ARBA" id="ARBA00022801"/>
    </source>
</evidence>
<keyword evidence="3" id="KW-0645">Protease</keyword>
<dbReference type="Pfam" id="PF00326">
    <property type="entry name" value="Peptidase_S9"/>
    <property type="match status" value="1"/>
</dbReference>
<dbReference type="SUPFAM" id="SSF53474">
    <property type="entry name" value="alpha/beta-Hydrolases"/>
    <property type="match status" value="1"/>
</dbReference>
<evidence type="ECO:0000256" key="5">
    <source>
        <dbReference type="ARBA" id="ARBA00022825"/>
    </source>
</evidence>
<dbReference type="OrthoDB" id="16520at2759"/>
<keyword evidence="8" id="KW-0472">Membrane</keyword>
<feature type="transmembrane region" description="Helical" evidence="8">
    <location>
        <begin position="87"/>
        <end position="109"/>
    </location>
</feature>
<dbReference type="GO" id="GO:0008236">
    <property type="term" value="F:serine-type peptidase activity"/>
    <property type="evidence" value="ECO:0007669"/>
    <property type="project" value="UniProtKB-KW"/>
</dbReference>
<evidence type="ECO:0000259" key="9">
    <source>
        <dbReference type="Pfam" id="PF00326"/>
    </source>
</evidence>
<evidence type="ECO:0000259" key="10">
    <source>
        <dbReference type="Pfam" id="PF00930"/>
    </source>
</evidence>
<dbReference type="FunFam" id="3.40.50.1820:FF:000003">
    <property type="entry name" value="Dipeptidyl peptidase 4"/>
    <property type="match status" value="1"/>
</dbReference>
<keyword evidence="4" id="KW-0378">Hydrolase</keyword>
<dbReference type="RefSeq" id="XP_043050977.1">
    <property type="nucleotide sequence ID" value="XM_043193925.1"/>
</dbReference>
<keyword evidence="2 11" id="KW-0031">Aminopeptidase</keyword>
<protein>
    <submittedName>
        <fullName evidence="11">Dipeptidyl aminopeptidase</fullName>
    </submittedName>
</protein>
<accession>A0A9P7VCY6</accession>
<dbReference type="Pfam" id="PF00930">
    <property type="entry name" value="DPPIV_N"/>
    <property type="match status" value="1"/>
</dbReference>
<dbReference type="Gene3D" id="3.40.50.1820">
    <property type="entry name" value="alpha/beta hydrolase"/>
    <property type="match status" value="1"/>
</dbReference>
<dbReference type="GO" id="GO:0008239">
    <property type="term" value="F:dipeptidyl-peptidase activity"/>
    <property type="evidence" value="ECO:0007669"/>
    <property type="project" value="TreeGrafter"/>
</dbReference>
<reference evidence="11" key="1">
    <citation type="submission" date="2021-03" db="EMBL/GenBank/DDBJ databases">
        <authorList>
            <person name="Palmer J.M."/>
        </authorList>
    </citation>
    <scope>NUCLEOTIDE SEQUENCE</scope>
    <source>
        <strain evidence="11">ARV_011</strain>
    </source>
</reference>
<evidence type="ECO:0000313" key="12">
    <source>
        <dbReference type="Proteomes" id="UP000790833"/>
    </source>
</evidence>
<evidence type="ECO:0000256" key="1">
    <source>
        <dbReference type="ARBA" id="ARBA00006150"/>
    </source>
</evidence>
<comment type="caution">
    <text evidence="11">The sequence shown here is derived from an EMBL/GenBank/DDBJ whole genome shotgun (WGS) entry which is preliminary data.</text>
</comment>
<feature type="domain" description="Dipeptidylpeptidase IV N-terminal" evidence="10">
    <location>
        <begin position="238"/>
        <end position="621"/>
    </location>
</feature>
<name>A0A9P7VCY6_9ASCO</name>
<dbReference type="GeneID" id="66116566"/>
<dbReference type="AlphaFoldDB" id="A0A9P7VCY6"/>
<keyword evidence="12" id="KW-1185">Reference proteome</keyword>
<dbReference type="EMBL" id="JAHMUF010000003">
    <property type="protein sequence ID" value="KAG7195432.1"/>
    <property type="molecule type" value="Genomic_DNA"/>
</dbReference>
<evidence type="ECO:0000256" key="7">
    <source>
        <dbReference type="SAM" id="MobiDB-lite"/>
    </source>
</evidence>
<dbReference type="GO" id="GO:0006508">
    <property type="term" value="P:proteolysis"/>
    <property type="evidence" value="ECO:0007669"/>
    <property type="project" value="UniProtKB-KW"/>
</dbReference>
<gene>
    <name evidence="11" type="primary">STE13</name>
    <name evidence="11" type="ORF">KQ657_003192</name>
</gene>
<dbReference type="GO" id="GO:0004177">
    <property type="term" value="F:aminopeptidase activity"/>
    <property type="evidence" value="ECO:0007669"/>
    <property type="project" value="UniProtKB-KW"/>
</dbReference>
<dbReference type="InterPro" id="IPR050278">
    <property type="entry name" value="Serine_Prot_S9B/DPPIV"/>
</dbReference>
<keyword evidence="6" id="KW-0325">Glycoprotein</keyword>
<keyword evidence="5" id="KW-0720">Serine protease</keyword>
<evidence type="ECO:0000256" key="8">
    <source>
        <dbReference type="SAM" id="Phobius"/>
    </source>
</evidence>
<evidence type="ECO:0000256" key="2">
    <source>
        <dbReference type="ARBA" id="ARBA00022438"/>
    </source>
</evidence>
<dbReference type="Proteomes" id="UP000790833">
    <property type="component" value="Unassembled WGS sequence"/>
</dbReference>
<sequence length="934" mass="107252">MFSFLQQQSAQPSYELMDIPNDEDEVRSSDSRDSADSISSMIFEEIDNFTLADGNADEVKSSFHNSAAFQKVLNNYKGTKTIFQSNICRLLVVLSIGVWILGLLVYANLSPKHLIQKFKSHTNIIPFNGRNITINSYDALLSNISLQDTRNEKYYPEMVPIFWLEETQIPQRLVLDNNIKGGYYITSDHQTYSIGKINSNKKQVLISSIQFEYENNFFYIQQLILNPNAPVDDPDVWHIVVTDIQMEWRHLKYGIYWLYNPMTNIGKPIQPPFTDLSTELFKLHFAEFSANGTYIAFGYNNDVYLLELNNSLKTTRITSDGSKDVFNGKIDWVYEEEVCGTDRQIWWSPDETKLAFLRLDDSNVEDFTLDYYIKHVDEIGGSVSLPQANSVEDNINKYPLRLKYKYPKTGSNNPLPSIQIYDIPSNELKPINDDNLKKELGNDYIVYSAGWVGMDNMLIKFTDRTSSLLKTCVFSSKKDKLIDVSHVNVTTEYNGWVAKTPPIVPLPNTEKYIDRVVANGMVHLGLFSDVFSSKYELLTNSNAWGVVDNAPIVYDHMENYVYTLITIKSSMDAHLVGIDLLNNDHKMVALTNTTVDGKYEIHFSKDGQYINLQYRGPEVPWQKLINLQDMHNFLKDEEGTFSFEDIFHKFPSINKSGDRIQKALSSMNVPTRTFSTVKVDGTELNVLEILPPNFNPSKKHLLFVHVYGGPGSQTVDKTFNVGFLDVVSSSLDTVVLVIEPRGTGGKSWHFKSFARNRLGYWEPRDLVNVVSEYISTNKAYINDERVALWGWSYGGFVTLKTLEYDKGSIFKYGMAVAPVTNWMFYDSIYTERYMGNPESNPMYKSLAQIVDFESFKKVQRFLIMHGTSDDNVHLQNLLWLLDKFDAKEVENYDVHYFPDSDHSIYYHNAGIAIHDKLIHWLYDAFNGRFDSGFM</sequence>
<dbReference type="GO" id="GO:0005886">
    <property type="term" value="C:plasma membrane"/>
    <property type="evidence" value="ECO:0007669"/>
    <property type="project" value="TreeGrafter"/>
</dbReference>
<evidence type="ECO:0000256" key="3">
    <source>
        <dbReference type="ARBA" id="ARBA00022670"/>
    </source>
</evidence>
<dbReference type="SUPFAM" id="SSF82171">
    <property type="entry name" value="DPP6 N-terminal domain-like"/>
    <property type="match status" value="1"/>
</dbReference>
<keyword evidence="8" id="KW-0812">Transmembrane</keyword>
<feature type="compositionally biased region" description="Polar residues" evidence="7">
    <location>
        <begin position="1"/>
        <end position="12"/>
    </location>
</feature>